<reference evidence="4 5" key="1">
    <citation type="journal article" date="2015" name="Genome Announc.">
        <title>Expanding the biotechnology potential of lactobacilli through comparative genomics of 213 strains and associated genera.</title>
        <authorList>
            <person name="Sun Z."/>
            <person name="Harris H.M."/>
            <person name="McCann A."/>
            <person name="Guo C."/>
            <person name="Argimon S."/>
            <person name="Zhang W."/>
            <person name="Yang X."/>
            <person name="Jeffery I.B."/>
            <person name="Cooney J.C."/>
            <person name="Kagawa T.F."/>
            <person name="Liu W."/>
            <person name="Song Y."/>
            <person name="Salvetti E."/>
            <person name="Wrobel A."/>
            <person name="Rasinkangas P."/>
            <person name="Parkhill J."/>
            <person name="Rea M.C."/>
            <person name="O'Sullivan O."/>
            <person name="Ritari J."/>
            <person name="Douillard F.P."/>
            <person name="Paul Ross R."/>
            <person name="Yang R."/>
            <person name="Briner A.E."/>
            <person name="Felis G.E."/>
            <person name="de Vos W.M."/>
            <person name="Barrangou R."/>
            <person name="Klaenhammer T.R."/>
            <person name="Caufield P.W."/>
            <person name="Cui Y."/>
            <person name="Zhang H."/>
            <person name="O'Toole P.W."/>
        </authorList>
    </citation>
    <scope>NUCLEOTIDE SEQUENCE [LARGE SCALE GENOMIC DNA]</scope>
    <source>
        <strain evidence="4 5">DSM 15707</strain>
    </source>
</reference>
<feature type="transmembrane region" description="Helical" evidence="2">
    <location>
        <begin position="421"/>
        <end position="438"/>
    </location>
</feature>
<keyword evidence="2" id="KW-0472">Membrane</keyword>
<dbReference type="InterPro" id="IPR005182">
    <property type="entry name" value="YdbS-like_PH"/>
</dbReference>
<evidence type="ECO:0000313" key="4">
    <source>
        <dbReference type="EMBL" id="KRL57704.1"/>
    </source>
</evidence>
<feature type="transmembrane region" description="Helical" evidence="2">
    <location>
        <begin position="71"/>
        <end position="90"/>
    </location>
</feature>
<name>A0A0R1RX21_9LACO</name>
<organism evidence="4 5">
    <name type="scientific">Paucilactobacillus oligofermentans DSM 15707 = LMG 22743</name>
    <dbReference type="NCBI Taxonomy" id="1423778"/>
    <lineage>
        <taxon>Bacteria</taxon>
        <taxon>Bacillati</taxon>
        <taxon>Bacillota</taxon>
        <taxon>Bacilli</taxon>
        <taxon>Lactobacillales</taxon>
        <taxon>Lactobacillaceae</taxon>
        <taxon>Paucilactobacillus</taxon>
    </lineage>
</organism>
<feature type="region of interest" description="Disordered" evidence="1">
    <location>
        <begin position="179"/>
        <end position="199"/>
    </location>
</feature>
<keyword evidence="2" id="KW-0812">Transmembrane</keyword>
<dbReference type="Proteomes" id="UP000051697">
    <property type="component" value="Unassembled WGS sequence"/>
</dbReference>
<accession>A0A0R1RX21</accession>
<feature type="domain" description="YdbS-like PH" evidence="3">
    <location>
        <begin position="286"/>
        <end position="354"/>
    </location>
</feature>
<dbReference type="PANTHER" id="PTHR34473:SF2">
    <property type="entry name" value="UPF0699 TRANSMEMBRANE PROTEIN YDBT"/>
    <property type="match status" value="1"/>
</dbReference>
<feature type="transmembrane region" description="Helical" evidence="2">
    <location>
        <begin position="218"/>
        <end position="237"/>
    </location>
</feature>
<proteinExistence type="predicted"/>
<dbReference type="PIRSF" id="PIRSF026631">
    <property type="entry name" value="UCP026631"/>
    <property type="match status" value="1"/>
</dbReference>
<evidence type="ECO:0000313" key="5">
    <source>
        <dbReference type="Proteomes" id="UP000051697"/>
    </source>
</evidence>
<feature type="domain" description="YdbS-like PH" evidence="3">
    <location>
        <begin position="464"/>
        <end position="526"/>
    </location>
</feature>
<keyword evidence="5" id="KW-1185">Reference proteome</keyword>
<feature type="transmembrane region" description="Helical" evidence="2">
    <location>
        <begin position="397"/>
        <end position="415"/>
    </location>
</feature>
<evidence type="ECO:0000259" key="3">
    <source>
        <dbReference type="Pfam" id="PF03703"/>
    </source>
</evidence>
<dbReference type="PATRIC" id="fig|1423778.4.peg.701"/>
<feature type="transmembrane region" description="Helical" evidence="2">
    <location>
        <begin position="37"/>
        <end position="59"/>
    </location>
</feature>
<comment type="caution">
    <text evidence="4">The sequence shown here is derived from an EMBL/GenBank/DDBJ whole genome shotgun (WGS) entry which is preliminary data.</text>
</comment>
<evidence type="ECO:0000256" key="2">
    <source>
        <dbReference type="SAM" id="Phobius"/>
    </source>
</evidence>
<dbReference type="Pfam" id="PF03703">
    <property type="entry name" value="bPH_2"/>
    <property type="match status" value="3"/>
</dbReference>
<evidence type="ECO:0000256" key="1">
    <source>
        <dbReference type="SAM" id="MobiDB-lite"/>
    </source>
</evidence>
<dbReference type="AlphaFoldDB" id="A0A0R1RX21"/>
<protein>
    <submittedName>
        <fullName evidence="4">Membrane protein</fullName>
    </submittedName>
</protein>
<dbReference type="PANTHER" id="PTHR34473">
    <property type="entry name" value="UPF0699 TRANSMEMBRANE PROTEIN YDBS"/>
    <property type="match status" value="1"/>
</dbReference>
<gene>
    <name evidence="4" type="ORF">FC70_GL000672</name>
</gene>
<feature type="compositionally biased region" description="Polar residues" evidence="1">
    <location>
        <begin position="179"/>
        <end position="197"/>
    </location>
</feature>
<dbReference type="InterPro" id="IPR014529">
    <property type="entry name" value="UCP026631"/>
</dbReference>
<sequence>MLSTVLPDRLRINCEIRFYNWPRRCAMNDKPKRLAPIAIPIHWLMSFIAWWPILVSGGFSILKNDMKPKEFLFWISLVLGILVLTLLWSIVHYLRFTYLVAPDGLTINSGVFIRKINHIPYGRIQTVQRRQWFFLKPLGLEQVSIETAGKESKKAEGMLAAVPTTVADAINRYRQGLTDTPTASASDPTTEGAQTEVTPAAKTPDAAYKINAHDLNQYALTSLGFIPIITGILWLVQKVQEYFPDSWYKQAEHALTGLAIYLIIALTVIVLVLGFAISYLNILQRYYHFTLDRTGNELQTSRGFFQTNTVSAQLSRVQAVRFKQSVLRQWFHLSTVQALLASSAADDEKNDDLVLMPVIRQRQALTTMQTFISWLPTAAPELEPIPTRHRWYYVRNIVLGNFGLIVLPAILASTLWLHLNWWLWLLPVGLLWLVIVALQGQYAGANAAIGIAAPDQLVIQVGETWTRQRYFVRRKDIQAMSFKQSLWMKPRKMAHLEIHIRKGNNDQSVSSRYMKADLAKRIMSWYQPLP</sequence>
<dbReference type="EMBL" id="AZFE01000005">
    <property type="protein sequence ID" value="KRL57704.1"/>
    <property type="molecule type" value="Genomic_DNA"/>
</dbReference>
<feature type="transmembrane region" description="Helical" evidence="2">
    <location>
        <begin position="257"/>
        <end position="283"/>
    </location>
</feature>
<feature type="domain" description="YdbS-like PH" evidence="3">
    <location>
        <begin position="93"/>
        <end position="164"/>
    </location>
</feature>
<keyword evidence="2" id="KW-1133">Transmembrane helix</keyword>